<dbReference type="EMBL" id="CH902618">
    <property type="protein sequence ID" value="EDV39927.1"/>
    <property type="molecule type" value="Genomic_DNA"/>
</dbReference>
<proteinExistence type="predicted"/>
<dbReference type="OrthoDB" id="7836490at2759"/>
<name>B3M819_DROAN</name>
<reference evidence="1 2" key="1">
    <citation type="journal article" date="2007" name="Nature">
        <title>Evolution of genes and genomes on the Drosophila phylogeny.</title>
        <authorList>
            <consortium name="Drosophila 12 Genomes Consortium"/>
            <person name="Clark A.G."/>
            <person name="Eisen M.B."/>
            <person name="Smith D.R."/>
            <person name="Bergman C.M."/>
            <person name="Oliver B."/>
            <person name="Markow T.A."/>
            <person name="Kaufman T.C."/>
            <person name="Kellis M."/>
            <person name="Gelbart W."/>
            <person name="Iyer V.N."/>
            <person name="Pollard D.A."/>
            <person name="Sackton T.B."/>
            <person name="Larracuente A.M."/>
            <person name="Singh N.D."/>
            <person name="Abad J.P."/>
            <person name="Abt D.N."/>
            <person name="Adryan B."/>
            <person name="Aguade M."/>
            <person name="Akashi H."/>
            <person name="Anderson W.W."/>
            <person name="Aquadro C.F."/>
            <person name="Ardell D.H."/>
            <person name="Arguello R."/>
            <person name="Artieri C.G."/>
            <person name="Barbash D.A."/>
            <person name="Barker D."/>
            <person name="Barsanti P."/>
            <person name="Batterham P."/>
            <person name="Batzoglou S."/>
            <person name="Begun D."/>
            <person name="Bhutkar A."/>
            <person name="Blanco E."/>
            <person name="Bosak S.A."/>
            <person name="Bradley R.K."/>
            <person name="Brand A.D."/>
            <person name="Brent M.R."/>
            <person name="Brooks A.N."/>
            <person name="Brown R.H."/>
            <person name="Butlin R.K."/>
            <person name="Caggese C."/>
            <person name="Calvi B.R."/>
            <person name="Bernardo de Carvalho A."/>
            <person name="Caspi A."/>
            <person name="Castrezana S."/>
            <person name="Celniker S.E."/>
            <person name="Chang J.L."/>
            <person name="Chapple C."/>
            <person name="Chatterji S."/>
            <person name="Chinwalla A."/>
            <person name="Civetta A."/>
            <person name="Clifton S.W."/>
            <person name="Comeron J.M."/>
            <person name="Costello J.C."/>
            <person name="Coyne J.A."/>
            <person name="Daub J."/>
            <person name="David R.G."/>
            <person name="Delcher A.L."/>
            <person name="Delehaunty K."/>
            <person name="Do C.B."/>
            <person name="Ebling H."/>
            <person name="Edwards K."/>
            <person name="Eickbush T."/>
            <person name="Evans J.D."/>
            <person name="Filipski A."/>
            <person name="Findeiss S."/>
            <person name="Freyhult E."/>
            <person name="Fulton L."/>
            <person name="Fulton R."/>
            <person name="Garcia A.C."/>
            <person name="Gardiner A."/>
            <person name="Garfield D.A."/>
            <person name="Garvin B.E."/>
            <person name="Gibson G."/>
            <person name="Gilbert D."/>
            <person name="Gnerre S."/>
            <person name="Godfrey J."/>
            <person name="Good R."/>
            <person name="Gotea V."/>
            <person name="Gravely B."/>
            <person name="Greenberg A.J."/>
            <person name="Griffiths-Jones S."/>
            <person name="Gross S."/>
            <person name="Guigo R."/>
            <person name="Gustafson E.A."/>
            <person name="Haerty W."/>
            <person name="Hahn M.W."/>
            <person name="Halligan D.L."/>
            <person name="Halpern A.L."/>
            <person name="Halter G.M."/>
            <person name="Han M.V."/>
            <person name="Heger A."/>
            <person name="Hillier L."/>
            <person name="Hinrichs A.S."/>
            <person name="Holmes I."/>
            <person name="Hoskins R.A."/>
            <person name="Hubisz M.J."/>
            <person name="Hultmark D."/>
            <person name="Huntley M.A."/>
            <person name="Jaffe D.B."/>
            <person name="Jagadeeshan S."/>
            <person name="Jeck W.R."/>
            <person name="Johnson J."/>
            <person name="Jones C.D."/>
            <person name="Jordan W.C."/>
            <person name="Karpen G.H."/>
            <person name="Kataoka E."/>
            <person name="Keightley P.D."/>
            <person name="Kheradpour P."/>
            <person name="Kirkness E.F."/>
            <person name="Koerich L.B."/>
            <person name="Kristiansen K."/>
            <person name="Kudrna D."/>
            <person name="Kulathinal R.J."/>
            <person name="Kumar S."/>
            <person name="Kwok R."/>
            <person name="Lander E."/>
            <person name="Langley C.H."/>
            <person name="Lapoint R."/>
            <person name="Lazzaro B.P."/>
            <person name="Lee S.J."/>
            <person name="Levesque L."/>
            <person name="Li R."/>
            <person name="Lin C.F."/>
            <person name="Lin M.F."/>
            <person name="Lindblad-Toh K."/>
            <person name="Llopart A."/>
            <person name="Long M."/>
            <person name="Low L."/>
            <person name="Lozovsky E."/>
            <person name="Lu J."/>
            <person name="Luo M."/>
            <person name="Machado C.A."/>
            <person name="Makalowski W."/>
            <person name="Marzo M."/>
            <person name="Matsuda M."/>
            <person name="Matzkin L."/>
            <person name="McAllister B."/>
            <person name="McBride C.S."/>
            <person name="McKernan B."/>
            <person name="McKernan K."/>
            <person name="Mendez-Lago M."/>
            <person name="Minx P."/>
            <person name="Mollenhauer M.U."/>
            <person name="Montooth K."/>
            <person name="Mount S.M."/>
            <person name="Mu X."/>
            <person name="Myers E."/>
            <person name="Negre B."/>
            <person name="Newfeld S."/>
            <person name="Nielsen R."/>
            <person name="Noor M.A."/>
            <person name="O'Grady P."/>
            <person name="Pachter L."/>
            <person name="Papaceit M."/>
            <person name="Parisi M.J."/>
            <person name="Parisi M."/>
            <person name="Parts L."/>
            <person name="Pedersen J.S."/>
            <person name="Pesole G."/>
            <person name="Phillippy A.M."/>
            <person name="Ponting C.P."/>
            <person name="Pop M."/>
            <person name="Porcelli D."/>
            <person name="Powell J.R."/>
            <person name="Prohaska S."/>
            <person name="Pruitt K."/>
            <person name="Puig M."/>
            <person name="Quesneville H."/>
            <person name="Ram K.R."/>
            <person name="Rand D."/>
            <person name="Rasmussen M.D."/>
            <person name="Reed L.K."/>
            <person name="Reenan R."/>
            <person name="Reily A."/>
            <person name="Remington K.A."/>
            <person name="Rieger T.T."/>
            <person name="Ritchie M.G."/>
            <person name="Robin C."/>
            <person name="Rogers Y.H."/>
            <person name="Rohde C."/>
            <person name="Rozas J."/>
            <person name="Rubenfield M.J."/>
            <person name="Ruiz A."/>
            <person name="Russo S."/>
            <person name="Salzberg S.L."/>
            <person name="Sanchez-Gracia A."/>
            <person name="Saranga D.J."/>
            <person name="Sato H."/>
            <person name="Schaeffer S.W."/>
            <person name="Schatz M.C."/>
            <person name="Schlenke T."/>
            <person name="Schwartz R."/>
            <person name="Segarra C."/>
            <person name="Singh R.S."/>
            <person name="Sirot L."/>
            <person name="Sirota M."/>
            <person name="Sisneros N.B."/>
            <person name="Smith C.D."/>
            <person name="Smith T.F."/>
            <person name="Spieth J."/>
            <person name="Stage D.E."/>
            <person name="Stark A."/>
            <person name="Stephan W."/>
            <person name="Strausberg R.L."/>
            <person name="Strempel S."/>
            <person name="Sturgill D."/>
            <person name="Sutton G."/>
            <person name="Sutton G.G."/>
            <person name="Tao W."/>
            <person name="Teichmann S."/>
            <person name="Tobari Y.N."/>
            <person name="Tomimura Y."/>
            <person name="Tsolas J.M."/>
            <person name="Valente V.L."/>
            <person name="Venter E."/>
            <person name="Venter J.C."/>
            <person name="Vicario S."/>
            <person name="Vieira F.G."/>
            <person name="Vilella A.J."/>
            <person name="Villasante A."/>
            <person name="Walenz B."/>
            <person name="Wang J."/>
            <person name="Wasserman M."/>
            <person name="Watts T."/>
            <person name="Wilson D."/>
            <person name="Wilson R.K."/>
            <person name="Wing R.A."/>
            <person name="Wolfner M.F."/>
            <person name="Wong A."/>
            <person name="Wong G.K."/>
            <person name="Wu C.I."/>
            <person name="Wu G."/>
            <person name="Yamamoto D."/>
            <person name="Yang H.P."/>
            <person name="Yang S.P."/>
            <person name="Yorke J.A."/>
            <person name="Yoshida K."/>
            <person name="Zdobnov E."/>
            <person name="Zhang P."/>
            <person name="Zhang Y."/>
            <person name="Zimin A.V."/>
            <person name="Baldwin J."/>
            <person name="Abdouelleil A."/>
            <person name="Abdulkadir J."/>
            <person name="Abebe A."/>
            <person name="Abera B."/>
            <person name="Abreu J."/>
            <person name="Acer S.C."/>
            <person name="Aftuck L."/>
            <person name="Alexander A."/>
            <person name="An P."/>
            <person name="Anderson E."/>
            <person name="Anderson S."/>
            <person name="Arachi H."/>
            <person name="Azer M."/>
            <person name="Bachantsang P."/>
            <person name="Barry A."/>
            <person name="Bayul T."/>
            <person name="Berlin A."/>
            <person name="Bessette D."/>
            <person name="Bloom T."/>
            <person name="Blye J."/>
            <person name="Boguslavskiy L."/>
            <person name="Bonnet C."/>
            <person name="Boukhgalter B."/>
            <person name="Bourzgui I."/>
            <person name="Brown A."/>
            <person name="Cahill P."/>
            <person name="Channer S."/>
            <person name="Cheshatsang Y."/>
            <person name="Chuda L."/>
            <person name="Citroen M."/>
            <person name="Collymore A."/>
            <person name="Cooke P."/>
            <person name="Costello M."/>
            <person name="D'Aco K."/>
            <person name="Daza R."/>
            <person name="De Haan G."/>
            <person name="DeGray S."/>
            <person name="DeMaso C."/>
            <person name="Dhargay N."/>
            <person name="Dooley K."/>
            <person name="Dooley E."/>
            <person name="Doricent M."/>
            <person name="Dorje P."/>
            <person name="Dorjee K."/>
            <person name="Dupes A."/>
            <person name="Elong R."/>
            <person name="Falk J."/>
            <person name="Farina A."/>
            <person name="Faro S."/>
            <person name="Ferguson D."/>
            <person name="Fisher S."/>
            <person name="Foley C.D."/>
            <person name="Franke A."/>
            <person name="Friedrich D."/>
            <person name="Gadbois L."/>
            <person name="Gearin G."/>
            <person name="Gearin C.R."/>
            <person name="Giannoukos G."/>
            <person name="Goode T."/>
            <person name="Graham J."/>
            <person name="Grandbois E."/>
            <person name="Grewal S."/>
            <person name="Gyaltsen K."/>
            <person name="Hafez N."/>
            <person name="Hagos B."/>
            <person name="Hall J."/>
            <person name="Henson C."/>
            <person name="Hollinger A."/>
            <person name="Honan T."/>
            <person name="Huard M.D."/>
            <person name="Hughes L."/>
            <person name="Hurhula B."/>
            <person name="Husby M.E."/>
            <person name="Kamat A."/>
            <person name="Kanga B."/>
            <person name="Kashin S."/>
            <person name="Khazanovich D."/>
            <person name="Kisner P."/>
            <person name="Lance K."/>
            <person name="Lara M."/>
            <person name="Lee W."/>
            <person name="Lennon N."/>
            <person name="Letendre F."/>
            <person name="LeVine R."/>
            <person name="Lipovsky A."/>
            <person name="Liu X."/>
            <person name="Liu J."/>
            <person name="Liu S."/>
            <person name="Lokyitsang T."/>
            <person name="Lokyitsang Y."/>
            <person name="Lubonja R."/>
            <person name="Lui A."/>
            <person name="MacDonald P."/>
            <person name="Magnisalis V."/>
            <person name="Maru K."/>
            <person name="Matthews C."/>
            <person name="McCusker W."/>
            <person name="McDonough S."/>
            <person name="Mehta T."/>
            <person name="Meldrim J."/>
            <person name="Meneus L."/>
            <person name="Mihai O."/>
            <person name="Mihalev A."/>
            <person name="Mihova T."/>
            <person name="Mittelman R."/>
            <person name="Mlenga V."/>
            <person name="Montmayeur A."/>
            <person name="Mulrain L."/>
            <person name="Navidi A."/>
            <person name="Naylor J."/>
            <person name="Negash T."/>
            <person name="Nguyen T."/>
            <person name="Nguyen N."/>
            <person name="Nicol R."/>
            <person name="Norbu C."/>
            <person name="Norbu N."/>
            <person name="Novod N."/>
            <person name="O'Neill B."/>
            <person name="Osman S."/>
            <person name="Markiewicz E."/>
            <person name="Oyono O.L."/>
            <person name="Patti C."/>
            <person name="Phunkhang P."/>
            <person name="Pierre F."/>
            <person name="Priest M."/>
            <person name="Raghuraman S."/>
            <person name="Rege F."/>
            <person name="Reyes R."/>
            <person name="Rise C."/>
            <person name="Rogov P."/>
            <person name="Ross K."/>
            <person name="Ryan E."/>
            <person name="Settipalli S."/>
            <person name="Shea T."/>
            <person name="Sherpa N."/>
            <person name="Shi L."/>
            <person name="Shih D."/>
            <person name="Sparrow T."/>
            <person name="Spaulding J."/>
            <person name="Stalker J."/>
            <person name="Stange-Thomann N."/>
            <person name="Stavropoulos S."/>
            <person name="Stone C."/>
            <person name="Strader C."/>
            <person name="Tesfaye S."/>
            <person name="Thomson T."/>
            <person name="Thoulutsang Y."/>
            <person name="Thoulutsang D."/>
            <person name="Topham K."/>
            <person name="Topping I."/>
            <person name="Tsamla T."/>
            <person name="Vassiliev H."/>
            <person name="Vo A."/>
            <person name="Wangchuk T."/>
            <person name="Wangdi T."/>
            <person name="Weiand M."/>
            <person name="Wilkinson J."/>
            <person name="Wilson A."/>
            <person name="Yadav S."/>
            <person name="Young G."/>
            <person name="Yu Q."/>
            <person name="Zembek L."/>
            <person name="Zhong D."/>
            <person name="Zimmer A."/>
            <person name="Zwirko Z."/>
            <person name="Jaffe D.B."/>
            <person name="Alvarez P."/>
            <person name="Brockman W."/>
            <person name="Butler J."/>
            <person name="Chin C."/>
            <person name="Gnerre S."/>
            <person name="Grabherr M."/>
            <person name="Kleber M."/>
            <person name="Mauceli E."/>
            <person name="MacCallum I."/>
        </authorList>
    </citation>
    <scope>NUCLEOTIDE SEQUENCE [LARGE SCALE GENOMIC DNA]</scope>
    <source>
        <strain evidence="2">Tucson 14024-0371.13</strain>
    </source>
</reference>
<dbReference type="HOGENOM" id="CLU_1898453_0_0_1"/>
<organism evidence="1 2">
    <name type="scientific">Drosophila ananassae</name>
    <name type="common">Fruit fly</name>
    <dbReference type="NCBI Taxonomy" id="7217"/>
    <lineage>
        <taxon>Eukaryota</taxon>
        <taxon>Metazoa</taxon>
        <taxon>Ecdysozoa</taxon>
        <taxon>Arthropoda</taxon>
        <taxon>Hexapoda</taxon>
        <taxon>Insecta</taxon>
        <taxon>Pterygota</taxon>
        <taxon>Neoptera</taxon>
        <taxon>Endopterygota</taxon>
        <taxon>Diptera</taxon>
        <taxon>Brachycera</taxon>
        <taxon>Muscomorpha</taxon>
        <taxon>Ephydroidea</taxon>
        <taxon>Drosophilidae</taxon>
        <taxon>Drosophila</taxon>
        <taxon>Sophophora</taxon>
    </lineage>
</organism>
<evidence type="ECO:0000313" key="1">
    <source>
        <dbReference type="EMBL" id="EDV39927.1"/>
    </source>
</evidence>
<dbReference type="GeneID" id="6493136"/>
<keyword evidence="2" id="KW-1185">Reference proteome</keyword>
<dbReference type="KEGG" id="dan:6493136"/>
<dbReference type="OMA" id="NPLMRKW"/>
<sequence length="129" mass="15310">MSPNSRRFLMILLVALSYFVLRFIEFQIKSVDSELPHNRHNEWEELQDDLYHLADSCSLENVLEDETPRYLKISCLVNDQPEGYKRRLKPVDYGRHFFLNQRIPKSPKRRWNFRVPVDSVKGNGLSSLT</sequence>
<dbReference type="InParanoid" id="B3M819"/>
<protein>
    <submittedName>
        <fullName evidence="1">Uncharacterized protein</fullName>
    </submittedName>
</protein>
<evidence type="ECO:0000313" key="2">
    <source>
        <dbReference type="Proteomes" id="UP000007801"/>
    </source>
</evidence>
<dbReference type="STRING" id="7217.B3M819"/>
<gene>
    <name evidence="1" type="primary">Dana\GF10263</name>
    <name evidence="1" type="synonym">dana_GLEANR_10220</name>
    <name evidence="1" type="ORF">GF10263</name>
</gene>
<accession>B3M819</accession>
<dbReference type="PhylomeDB" id="B3M819"/>
<dbReference type="Proteomes" id="UP000007801">
    <property type="component" value="Unassembled WGS sequence"/>
</dbReference>
<dbReference type="AlphaFoldDB" id="B3M819"/>